<dbReference type="GO" id="GO:0000160">
    <property type="term" value="P:phosphorelay signal transduction system"/>
    <property type="evidence" value="ECO:0007669"/>
    <property type="project" value="UniProtKB-KW"/>
</dbReference>
<keyword evidence="2" id="KW-0597">Phosphoprotein</keyword>
<dbReference type="InterPro" id="IPR025201">
    <property type="entry name" value="KdpD_TM"/>
</dbReference>
<evidence type="ECO:0000259" key="13">
    <source>
        <dbReference type="PROSITE" id="PS50113"/>
    </source>
</evidence>
<feature type="transmembrane region" description="Helical" evidence="11">
    <location>
        <begin position="124"/>
        <end position="151"/>
    </location>
</feature>
<dbReference type="PANTHER" id="PTHR44757:SF2">
    <property type="entry name" value="BIOFILM ARCHITECTURE MAINTENANCE PROTEIN MBAA"/>
    <property type="match status" value="1"/>
</dbReference>
<dbReference type="CDD" id="cd01948">
    <property type="entry name" value="EAL"/>
    <property type="match status" value="1"/>
</dbReference>
<evidence type="ECO:0000256" key="6">
    <source>
        <dbReference type="ARBA" id="ARBA00022777"/>
    </source>
</evidence>
<dbReference type="RefSeq" id="WP_090262335.1">
    <property type="nucleotide sequence ID" value="NZ_FNDS01000003.1"/>
</dbReference>
<evidence type="ECO:0000313" key="16">
    <source>
        <dbReference type="EMBL" id="SDH83879.1"/>
    </source>
</evidence>
<keyword evidence="3" id="KW-0808">Transferase</keyword>
<dbReference type="Gene3D" id="1.20.120.620">
    <property type="entry name" value="Backbone structure of the membrane domain of e. Coli histidine kinase receptor kdpd"/>
    <property type="match status" value="1"/>
</dbReference>
<dbReference type="OrthoDB" id="9804951at2"/>
<dbReference type="EMBL" id="FNDS01000003">
    <property type="protein sequence ID" value="SDH83879.1"/>
    <property type="molecule type" value="Genomic_DNA"/>
</dbReference>
<dbReference type="GO" id="GO:0016020">
    <property type="term" value="C:membrane"/>
    <property type="evidence" value="ECO:0007669"/>
    <property type="project" value="UniProtKB-SubCell"/>
</dbReference>
<dbReference type="SMART" id="SM00091">
    <property type="entry name" value="PAS"/>
    <property type="match status" value="2"/>
</dbReference>
<evidence type="ECO:0000313" key="17">
    <source>
        <dbReference type="Proteomes" id="UP000199636"/>
    </source>
</evidence>
<evidence type="ECO:0000256" key="10">
    <source>
        <dbReference type="ARBA" id="ARBA00023136"/>
    </source>
</evidence>
<evidence type="ECO:0000256" key="8">
    <source>
        <dbReference type="ARBA" id="ARBA00022989"/>
    </source>
</evidence>
<dbReference type="InterPro" id="IPR052155">
    <property type="entry name" value="Biofilm_reg_signaling"/>
</dbReference>
<gene>
    <name evidence="16" type="ORF">SAMN05216272_103363</name>
</gene>
<dbReference type="Pfam" id="PF00563">
    <property type="entry name" value="EAL"/>
    <property type="match status" value="1"/>
</dbReference>
<dbReference type="InterPro" id="IPR035919">
    <property type="entry name" value="EAL_sf"/>
</dbReference>
<dbReference type="InterPro" id="IPR000160">
    <property type="entry name" value="GGDEF_dom"/>
</dbReference>
<dbReference type="NCBIfam" id="TIGR00254">
    <property type="entry name" value="GGDEF"/>
    <property type="match status" value="1"/>
</dbReference>
<feature type="transmembrane region" description="Helical" evidence="11">
    <location>
        <begin position="92"/>
        <end position="112"/>
    </location>
</feature>
<dbReference type="InterPro" id="IPR001610">
    <property type="entry name" value="PAC"/>
</dbReference>
<evidence type="ECO:0000256" key="11">
    <source>
        <dbReference type="SAM" id="Phobius"/>
    </source>
</evidence>
<dbReference type="InterPro" id="IPR013655">
    <property type="entry name" value="PAS_fold_3"/>
</dbReference>
<keyword evidence="17" id="KW-1185">Reference proteome</keyword>
<dbReference type="Pfam" id="PF13493">
    <property type="entry name" value="DUF4118"/>
    <property type="match status" value="1"/>
</dbReference>
<protein>
    <submittedName>
        <fullName evidence="16">PAS domain S-box-containing protein/diguanylate cyclase (GGDEF) domain-containing protein</fullName>
    </submittedName>
</protein>
<dbReference type="InterPro" id="IPR038318">
    <property type="entry name" value="KdpD_sf"/>
</dbReference>
<dbReference type="InterPro" id="IPR001633">
    <property type="entry name" value="EAL_dom"/>
</dbReference>
<keyword evidence="10 11" id="KW-0472">Membrane</keyword>
<keyword evidence="9" id="KW-0902">Two-component regulatory system</keyword>
<dbReference type="Gene3D" id="3.30.450.20">
    <property type="entry name" value="PAS domain"/>
    <property type="match status" value="3"/>
</dbReference>
<dbReference type="SMART" id="SM00052">
    <property type="entry name" value="EAL"/>
    <property type="match status" value="1"/>
</dbReference>
<reference evidence="17" key="1">
    <citation type="submission" date="2016-10" db="EMBL/GenBank/DDBJ databases">
        <authorList>
            <person name="Varghese N."/>
            <person name="Submissions S."/>
        </authorList>
    </citation>
    <scope>NUCLEOTIDE SEQUENCE [LARGE SCALE GENOMIC DNA]</scope>
    <source>
        <strain evidence="17">CCM 7469</strain>
    </source>
</reference>
<dbReference type="Pfam" id="PF13426">
    <property type="entry name" value="PAS_9"/>
    <property type="match status" value="1"/>
</dbReference>
<feature type="domain" description="PAS" evidence="12">
    <location>
        <begin position="201"/>
        <end position="270"/>
    </location>
</feature>
<dbReference type="SUPFAM" id="SSF141868">
    <property type="entry name" value="EAL domain-like"/>
    <property type="match status" value="1"/>
</dbReference>
<dbReference type="SUPFAM" id="SSF55073">
    <property type="entry name" value="Nucleotide cyclase"/>
    <property type="match status" value="1"/>
</dbReference>
<dbReference type="PROSITE" id="PS50883">
    <property type="entry name" value="EAL"/>
    <property type="match status" value="1"/>
</dbReference>
<evidence type="ECO:0000256" key="5">
    <source>
        <dbReference type="ARBA" id="ARBA00022741"/>
    </source>
</evidence>
<evidence type="ECO:0000256" key="9">
    <source>
        <dbReference type="ARBA" id="ARBA00023012"/>
    </source>
</evidence>
<dbReference type="Pfam" id="PF08447">
    <property type="entry name" value="PAS_3"/>
    <property type="match status" value="1"/>
</dbReference>
<evidence type="ECO:0000256" key="2">
    <source>
        <dbReference type="ARBA" id="ARBA00022553"/>
    </source>
</evidence>
<comment type="subcellular location">
    <subcellularLocation>
        <location evidence="1">Membrane</location>
        <topology evidence="1">Multi-pass membrane protein</topology>
    </subcellularLocation>
</comment>
<dbReference type="NCBIfam" id="TIGR00229">
    <property type="entry name" value="sensory_box"/>
    <property type="match status" value="3"/>
</dbReference>
<dbReference type="InterPro" id="IPR043128">
    <property type="entry name" value="Rev_trsase/Diguanyl_cyclase"/>
</dbReference>
<dbReference type="CDD" id="cd01949">
    <property type="entry name" value="GGDEF"/>
    <property type="match status" value="1"/>
</dbReference>
<dbReference type="Gene3D" id="3.20.20.450">
    <property type="entry name" value="EAL domain"/>
    <property type="match status" value="1"/>
</dbReference>
<dbReference type="InterPro" id="IPR029787">
    <property type="entry name" value="Nucleotide_cyclase"/>
</dbReference>
<dbReference type="InterPro" id="IPR000014">
    <property type="entry name" value="PAS"/>
</dbReference>
<keyword evidence="7" id="KW-0067">ATP-binding</keyword>
<keyword evidence="6" id="KW-0418">Kinase</keyword>
<dbReference type="PROSITE" id="PS50112">
    <property type="entry name" value="PAS"/>
    <property type="match status" value="2"/>
</dbReference>
<feature type="domain" description="PAS" evidence="12">
    <location>
        <begin position="451"/>
        <end position="497"/>
    </location>
</feature>
<dbReference type="InterPro" id="IPR035965">
    <property type="entry name" value="PAS-like_dom_sf"/>
</dbReference>
<dbReference type="SMART" id="SM00267">
    <property type="entry name" value="GGDEF"/>
    <property type="match status" value="1"/>
</dbReference>
<feature type="transmembrane region" description="Helical" evidence="11">
    <location>
        <begin position="15"/>
        <end position="37"/>
    </location>
</feature>
<evidence type="ECO:0000256" key="4">
    <source>
        <dbReference type="ARBA" id="ARBA00022692"/>
    </source>
</evidence>
<dbReference type="PANTHER" id="PTHR44757">
    <property type="entry name" value="DIGUANYLATE CYCLASE DGCP"/>
    <property type="match status" value="1"/>
</dbReference>
<evidence type="ECO:0000256" key="1">
    <source>
        <dbReference type="ARBA" id="ARBA00004141"/>
    </source>
</evidence>
<evidence type="ECO:0000256" key="7">
    <source>
        <dbReference type="ARBA" id="ARBA00022840"/>
    </source>
</evidence>
<accession>A0A1G8FP66</accession>
<name>A0A1G8FP66_9PSED</name>
<evidence type="ECO:0000256" key="3">
    <source>
        <dbReference type="ARBA" id="ARBA00022679"/>
    </source>
</evidence>
<proteinExistence type="predicted"/>
<dbReference type="Pfam" id="PF00990">
    <property type="entry name" value="GGDEF"/>
    <property type="match status" value="1"/>
</dbReference>
<feature type="transmembrane region" description="Helical" evidence="11">
    <location>
        <begin position="171"/>
        <end position="192"/>
    </location>
</feature>
<feature type="transmembrane region" description="Helical" evidence="11">
    <location>
        <begin position="49"/>
        <end position="67"/>
    </location>
</feature>
<dbReference type="PROSITE" id="PS50113">
    <property type="entry name" value="PAC"/>
    <property type="match status" value="3"/>
</dbReference>
<keyword evidence="8 11" id="KW-1133">Transmembrane helix</keyword>
<sequence length="1024" mass="113085">MAISPRTRFIGMATVSYGLVSLAWIYCSDLLLADLASTQAMIWLSMAKGLFFVIVTTALLVFALNAVPPARPPTSGSAWQLQPAAHRRYSRVASYLFASLATLAMLAVHHALTAATSHNTLPMLLMLPIVASGWLGGLGPGLLATAIAALGLDFMGLPPVDSLRISQNHDLLQLTILVFNGIGISLLSELLIRTLKRLRAQRALLDAVVSGSPDAICVKDRQGHYQLLNQAAASLLGRPASWILGRNDEAFLPGEQASRQMSEDQSLMEQERTVSHEEQITTHDGRSLQLLVTKGPVRDANGQVSGLFSVSRDITARKRTEAALLASEAAMRTAQRLANIGNWEWDIASGRQTWSEQVYRIYGLSTELPPPGYPDIRSLFSEAGWHTLEAAIQQALHGIDDYAIDIELIRRDGARRWVNIHGFRRLDHDGKVLQLYGTVQDITPRKLAELALREASVVFESSHQGIMVVSPDMRISRVNPAFTRITGYGAEEMLGHTPRVLSSGLHDQAFYQQLFASLREHGYWHGEIWNRRKNGEIYPEALTISVAHGEAGEVLHYIAVFSDISRIKAHEAELDRMAHYDPLTGLPNRRLLGDRLEQAIARTLRSGRSLAVCYLDLDDFKEVNARGGRSVGDNLLVAVSENLKQVLRSEDTLARLGDDEFVILLSEVASVEDCSATLDRILAAINLPVATLCGTISVSASIGVCVYPDDNVDAGQLLRHADQAMYLAKGSGKNRYHLFDPNSDRKAQARRELLERTRAALRNDEFVLHYQPKVELQEGAFVGVEALVRWECPGQGLLPPAAFLPAIQGSDMDRLLGEWVIRTALAQAAAWYAEGRPTVISVNVSPSQLLDESFPDWLGDSLRRYPELPVACLELEILESVAIDDMNLAIEALQRCRALGIHFALDDFGTGYSSLTYLRQLPVDVLKVDQTFVRDMLQDSDDQGIVEGVIRLAEAFNREVVAEGVETLEHARALRRMGCRYGQGYGIARPMPASELPRWQEEWRQRCAALREDQAALPHAASRS</sequence>
<dbReference type="GO" id="GO:0005524">
    <property type="term" value="F:ATP binding"/>
    <property type="evidence" value="ECO:0007669"/>
    <property type="project" value="UniProtKB-KW"/>
</dbReference>
<dbReference type="GO" id="GO:0016301">
    <property type="term" value="F:kinase activity"/>
    <property type="evidence" value="ECO:0007669"/>
    <property type="project" value="UniProtKB-KW"/>
</dbReference>
<evidence type="ECO:0000259" key="14">
    <source>
        <dbReference type="PROSITE" id="PS50883"/>
    </source>
</evidence>
<dbReference type="Pfam" id="PF08448">
    <property type="entry name" value="PAS_4"/>
    <property type="match status" value="1"/>
</dbReference>
<organism evidence="16 17">
    <name type="scientific">Pseudomonas panipatensis</name>
    <dbReference type="NCBI Taxonomy" id="428992"/>
    <lineage>
        <taxon>Bacteria</taxon>
        <taxon>Pseudomonadati</taxon>
        <taxon>Pseudomonadota</taxon>
        <taxon>Gammaproteobacteria</taxon>
        <taxon>Pseudomonadales</taxon>
        <taxon>Pseudomonadaceae</taxon>
        <taxon>Pseudomonas</taxon>
    </lineage>
</organism>
<dbReference type="InterPro" id="IPR000700">
    <property type="entry name" value="PAS-assoc_C"/>
</dbReference>
<keyword evidence="5" id="KW-0547">Nucleotide-binding</keyword>
<feature type="domain" description="PAC" evidence="13">
    <location>
        <begin position="274"/>
        <end position="326"/>
    </location>
</feature>
<evidence type="ECO:0000259" key="15">
    <source>
        <dbReference type="PROSITE" id="PS50887"/>
    </source>
</evidence>
<dbReference type="InterPro" id="IPR013656">
    <property type="entry name" value="PAS_4"/>
</dbReference>
<dbReference type="AlphaFoldDB" id="A0A1G8FP66"/>
<evidence type="ECO:0000259" key="12">
    <source>
        <dbReference type="PROSITE" id="PS50112"/>
    </source>
</evidence>
<feature type="domain" description="EAL" evidence="14">
    <location>
        <begin position="750"/>
        <end position="1004"/>
    </location>
</feature>
<feature type="domain" description="PAC" evidence="13">
    <location>
        <begin position="524"/>
        <end position="576"/>
    </location>
</feature>
<keyword evidence="4 11" id="KW-0812">Transmembrane</keyword>
<dbReference type="Gene3D" id="3.30.70.270">
    <property type="match status" value="1"/>
</dbReference>
<dbReference type="PROSITE" id="PS50887">
    <property type="entry name" value="GGDEF"/>
    <property type="match status" value="1"/>
</dbReference>
<feature type="domain" description="GGDEF" evidence="15">
    <location>
        <begin position="608"/>
        <end position="741"/>
    </location>
</feature>
<dbReference type="SMART" id="SM00086">
    <property type="entry name" value="PAC"/>
    <property type="match status" value="3"/>
</dbReference>
<dbReference type="STRING" id="428992.SAMN05216272_103363"/>
<dbReference type="CDD" id="cd00130">
    <property type="entry name" value="PAS"/>
    <property type="match status" value="3"/>
</dbReference>
<dbReference type="SUPFAM" id="SSF55785">
    <property type="entry name" value="PYP-like sensor domain (PAS domain)"/>
    <property type="match status" value="3"/>
</dbReference>
<dbReference type="Proteomes" id="UP000199636">
    <property type="component" value="Unassembled WGS sequence"/>
</dbReference>
<dbReference type="Gene3D" id="2.10.70.100">
    <property type="match status" value="1"/>
</dbReference>
<feature type="domain" description="PAC" evidence="13">
    <location>
        <begin position="402"/>
        <end position="454"/>
    </location>
</feature>